<keyword evidence="2" id="KW-1185">Reference proteome</keyword>
<evidence type="ECO:0000313" key="2">
    <source>
        <dbReference type="Proteomes" id="UP000192578"/>
    </source>
</evidence>
<gene>
    <name evidence="1" type="ORF">BV898_07895</name>
</gene>
<dbReference type="EMBL" id="MTYJ01000054">
    <property type="protein sequence ID" value="OQV17952.1"/>
    <property type="molecule type" value="Genomic_DNA"/>
</dbReference>
<reference evidence="2" key="1">
    <citation type="submission" date="2017-01" db="EMBL/GenBank/DDBJ databases">
        <title>Comparative genomics of anhydrobiosis in the tardigrade Hypsibius dujardini.</title>
        <authorList>
            <person name="Yoshida Y."/>
            <person name="Koutsovoulos G."/>
            <person name="Laetsch D."/>
            <person name="Stevens L."/>
            <person name="Kumar S."/>
            <person name="Horikawa D."/>
            <person name="Ishino K."/>
            <person name="Komine S."/>
            <person name="Tomita M."/>
            <person name="Blaxter M."/>
            <person name="Arakawa K."/>
        </authorList>
    </citation>
    <scope>NUCLEOTIDE SEQUENCE [LARGE SCALE GENOMIC DNA]</scope>
    <source>
        <strain evidence="2">Z151</strain>
    </source>
</reference>
<organism evidence="1 2">
    <name type="scientific">Hypsibius exemplaris</name>
    <name type="common">Freshwater tardigrade</name>
    <dbReference type="NCBI Taxonomy" id="2072580"/>
    <lineage>
        <taxon>Eukaryota</taxon>
        <taxon>Metazoa</taxon>
        <taxon>Ecdysozoa</taxon>
        <taxon>Tardigrada</taxon>
        <taxon>Eutardigrada</taxon>
        <taxon>Parachela</taxon>
        <taxon>Hypsibioidea</taxon>
        <taxon>Hypsibiidae</taxon>
        <taxon>Hypsibius</taxon>
    </lineage>
</organism>
<comment type="caution">
    <text evidence="1">The sequence shown here is derived from an EMBL/GenBank/DDBJ whole genome shotgun (WGS) entry which is preliminary data.</text>
</comment>
<name>A0A1W0WRX5_HYPEX</name>
<dbReference type="AlphaFoldDB" id="A0A1W0WRX5"/>
<dbReference type="Proteomes" id="UP000192578">
    <property type="component" value="Unassembled WGS sequence"/>
</dbReference>
<accession>A0A1W0WRX5</accession>
<sequence length="199" mass="22017">MTVACGDPDVTALVNLGSEAVLSYRIIGDEEDCVRTAHGGDKPRGKRRGFEHPIPPFIHFANIQKPAPPSYPLASAPHSLNTEEITVSDLTAKGAYCSSPSKWRLSYSLQYSAEPTDVVKVKFNNRCGPIRETRGMRVRKHLVTFKVKQLESPNGTIDVEIKAPRSVHRWFLCLREFQSSTATGECGNPGFCFGGARRR</sequence>
<evidence type="ECO:0000313" key="1">
    <source>
        <dbReference type="EMBL" id="OQV17952.1"/>
    </source>
</evidence>
<protein>
    <submittedName>
        <fullName evidence="1">Uncharacterized protein</fullName>
    </submittedName>
</protein>
<proteinExistence type="predicted"/>